<dbReference type="AlphaFoldDB" id="A0A7C1VNU1"/>
<organism evidence="1">
    <name type="scientific">Methylophaga aminisulfidivorans</name>
    <dbReference type="NCBI Taxonomy" id="230105"/>
    <lineage>
        <taxon>Bacteria</taxon>
        <taxon>Pseudomonadati</taxon>
        <taxon>Pseudomonadota</taxon>
        <taxon>Gammaproteobacteria</taxon>
        <taxon>Thiotrichales</taxon>
        <taxon>Piscirickettsiaceae</taxon>
        <taxon>Methylophaga</taxon>
    </lineage>
</organism>
<dbReference type="SUPFAM" id="SSF52799">
    <property type="entry name" value="(Phosphotyrosine protein) phosphatases II"/>
    <property type="match status" value="1"/>
</dbReference>
<proteinExistence type="predicted"/>
<reference evidence="1" key="1">
    <citation type="journal article" date="2020" name="mSystems">
        <title>Genome- and Community-Level Interaction Insights into Carbon Utilization and Element Cycling Functions of Hydrothermarchaeota in Hydrothermal Sediment.</title>
        <authorList>
            <person name="Zhou Z."/>
            <person name="Liu Y."/>
            <person name="Xu W."/>
            <person name="Pan J."/>
            <person name="Luo Z.H."/>
            <person name="Li M."/>
        </authorList>
    </citation>
    <scope>NUCLEOTIDE SEQUENCE [LARGE SCALE GENOMIC DNA]</scope>
    <source>
        <strain evidence="1">HyVt-380</strain>
    </source>
</reference>
<comment type="caution">
    <text evidence="1">The sequence shown here is derived from an EMBL/GenBank/DDBJ whole genome shotgun (WGS) entry which is preliminary data.</text>
</comment>
<protein>
    <submittedName>
        <fullName evidence="1">Phosphatase</fullName>
    </submittedName>
</protein>
<accession>A0A7C1VNU1</accession>
<gene>
    <name evidence="1" type="ORF">ENI26_06075</name>
</gene>
<dbReference type="InterPro" id="IPR029021">
    <property type="entry name" value="Prot-tyrosine_phosphatase-like"/>
</dbReference>
<evidence type="ECO:0000313" key="1">
    <source>
        <dbReference type="EMBL" id="HEC73926.1"/>
    </source>
</evidence>
<sequence>MHTTIKNALSITSRISSSGQPAAGEFIQISEQCYQAIINLAMPDSTTALAEEGAIVTTLGMTYVHVPVPFDAPDQTHLAQFFNIMKAFSTHKVWVHCALNYRASAFLYLYLRIVEHKPVLEAKRALLTEWLPNETWASFIKDSESLLLPE</sequence>
<name>A0A7C1VNU1_9GAMM</name>
<dbReference type="Proteomes" id="UP000886384">
    <property type="component" value="Unassembled WGS sequence"/>
</dbReference>
<dbReference type="Gene3D" id="3.90.190.10">
    <property type="entry name" value="Protein tyrosine phosphatase superfamily"/>
    <property type="match status" value="1"/>
</dbReference>
<dbReference type="EMBL" id="DRHY01000135">
    <property type="protein sequence ID" value="HEC73926.1"/>
    <property type="molecule type" value="Genomic_DNA"/>
</dbReference>
<dbReference type="CDD" id="cd14503">
    <property type="entry name" value="PTP-bact"/>
    <property type="match status" value="1"/>
</dbReference>